<keyword evidence="4" id="KW-0597">Phosphoprotein</keyword>
<dbReference type="AlphaFoldDB" id="A0A9X5GUP4"/>
<reference evidence="10" key="1">
    <citation type="submission" date="2018-09" db="EMBL/GenBank/DDBJ databases">
        <title>Murine metabolic-syndrome-specific gut microbial biobank.</title>
        <authorList>
            <person name="Liu C."/>
        </authorList>
    </citation>
    <scope>NUCLEOTIDE SEQUENCE</scope>
    <source>
        <strain evidence="10">D42-62</strain>
    </source>
</reference>
<dbReference type="CDD" id="cd00082">
    <property type="entry name" value="HisKA"/>
    <property type="match status" value="1"/>
</dbReference>
<evidence type="ECO:0000256" key="7">
    <source>
        <dbReference type="ARBA" id="ARBA00023012"/>
    </source>
</evidence>
<dbReference type="CDD" id="cd00075">
    <property type="entry name" value="HATPase"/>
    <property type="match status" value="1"/>
</dbReference>
<keyword evidence="11" id="KW-1185">Reference proteome</keyword>
<evidence type="ECO:0000313" key="11">
    <source>
        <dbReference type="Proteomes" id="UP001154420"/>
    </source>
</evidence>
<dbReference type="SUPFAM" id="SSF47384">
    <property type="entry name" value="Homodimeric domain of signal transducing histidine kinase"/>
    <property type="match status" value="1"/>
</dbReference>
<dbReference type="InterPro" id="IPR036097">
    <property type="entry name" value="HisK_dim/P_sf"/>
</dbReference>
<keyword evidence="8" id="KW-0812">Transmembrane</keyword>
<gene>
    <name evidence="10" type="ORF">D5281_17345</name>
</gene>
<dbReference type="PANTHER" id="PTHR43547:SF2">
    <property type="entry name" value="HYBRID SIGNAL TRANSDUCTION HISTIDINE KINASE C"/>
    <property type="match status" value="1"/>
</dbReference>
<dbReference type="GO" id="GO:0000155">
    <property type="term" value="F:phosphorelay sensor kinase activity"/>
    <property type="evidence" value="ECO:0007669"/>
    <property type="project" value="InterPro"/>
</dbReference>
<dbReference type="SMART" id="SM00388">
    <property type="entry name" value="HisKA"/>
    <property type="match status" value="1"/>
</dbReference>
<dbReference type="InterPro" id="IPR036890">
    <property type="entry name" value="HATPase_C_sf"/>
</dbReference>
<accession>A0A9X5GUP4</accession>
<dbReference type="InterPro" id="IPR005467">
    <property type="entry name" value="His_kinase_dom"/>
</dbReference>
<dbReference type="GO" id="GO:0016020">
    <property type="term" value="C:membrane"/>
    <property type="evidence" value="ECO:0007669"/>
    <property type="project" value="UniProtKB-SubCell"/>
</dbReference>
<dbReference type="Pfam" id="PF00512">
    <property type="entry name" value="HisKA"/>
    <property type="match status" value="1"/>
</dbReference>
<dbReference type="PROSITE" id="PS50109">
    <property type="entry name" value="HIS_KIN"/>
    <property type="match status" value="1"/>
</dbReference>
<evidence type="ECO:0000256" key="3">
    <source>
        <dbReference type="ARBA" id="ARBA00012438"/>
    </source>
</evidence>
<keyword evidence="6 10" id="KW-0418">Kinase</keyword>
<keyword evidence="8" id="KW-1133">Transmembrane helix</keyword>
<evidence type="ECO:0000259" key="9">
    <source>
        <dbReference type="PROSITE" id="PS50109"/>
    </source>
</evidence>
<sequence length="308" mass="34859">MYVETAMVIVLIIGIVFVGWAIFTVRRVKKQILEMSDALEDIKNGNGNRRILAETHELVAPLAYKMNDIVLSYESRLSVYHQTEEANRQLMTSLSHDVRTPLTTLIGYLDAVHRGIATGKERDDYIETARRKAHDLKEYIDVLFDWFKLGSNEFSMNIVAADLTELTRNALTCWIPIFEDTQIDFAIHIPEQPFRVRIDPDGYMRILNNLIQNVLSHSHGDKIEIALSQQNGKIKILLSDNGVGIDKEDLKHIFERLYKCDKGRSEKGSGLGLSIVHQLVEKMNGTITAQSIPGEGTAFTILFPSTDD</sequence>
<dbReference type="EMBL" id="QZDT01000035">
    <property type="protein sequence ID" value="NBJ94302.1"/>
    <property type="molecule type" value="Genomic_DNA"/>
</dbReference>
<organism evidence="10 11">
    <name type="scientific">Parablautia muri</name>
    <dbReference type="NCBI Taxonomy" id="2320879"/>
    <lineage>
        <taxon>Bacteria</taxon>
        <taxon>Bacillati</taxon>
        <taxon>Bacillota</taxon>
        <taxon>Clostridia</taxon>
        <taxon>Lachnospirales</taxon>
        <taxon>Lachnospiraceae</taxon>
        <taxon>Parablautia</taxon>
    </lineage>
</organism>
<dbReference type="Proteomes" id="UP001154420">
    <property type="component" value="Unassembled WGS sequence"/>
</dbReference>
<evidence type="ECO:0000256" key="2">
    <source>
        <dbReference type="ARBA" id="ARBA00004370"/>
    </source>
</evidence>
<dbReference type="Pfam" id="PF02518">
    <property type="entry name" value="HATPase_c"/>
    <property type="match status" value="1"/>
</dbReference>
<evidence type="ECO:0000256" key="1">
    <source>
        <dbReference type="ARBA" id="ARBA00000085"/>
    </source>
</evidence>
<dbReference type="Gene3D" id="1.10.287.130">
    <property type="match status" value="1"/>
</dbReference>
<comment type="subcellular location">
    <subcellularLocation>
        <location evidence="2">Membrane</location>
    </subcellularLocation>
</comment>
<feature type="transmembrane region" description="Helical" evidence="8">
    <location>
        <begin position="6"/>
        <end position="25"/>
    </location>
</feature>
<dbReference type="OrthoDB" id="9792991at2"/>
<dbReference type="PANTHER" id="PTHR43547">
    <property type="entry name" value="TWO-COMPONENT HISTIDINE KINASE"/>
    <property type="match status" value="1"/>
</dbReference>
<feature type="domain" description="Histidine kinase" evidence="9">
    <location>
        <begin position="93"/>
        <end position="307"/>
    </location>
</feature>
<dbReference type="PRINTS" id="PR00344">
    <property type="entry name" value="BCTRLSENSOR"/>
</dbReference>
<evidence type="ECO:0000313" key="10">
    <source>
        <dbReference type="EMBL" id="NBJ94302.1"/>
    </source>
</evidence>
<dbReference type="InterPro" id="IPR004358">
    <property type="entry name" value="Sig_transdc_His_kin-like_C"/>
</dbReference>
<evidence type="ECO:0000256" key="5">
    <source>
        <dbReference type="ARBA" id="ARBA00022679"/>
    </source>
</evidence>
<dbReference type="SMART" id="SM00387">
    <property type="entry name" value="HATPase_c"/>
    <property type="match status" value="1"/>
</dbReference>
<evidence type="ECO:0000256" key="8">
    <source>
        <dbReference type="SAM" id="Phobius"/>
    </source>
</evidence>
<evidence type="ECO:0000256" key="4">
    <source>
        <dbReference type="ARBA" id="ARBA00022553"/>
    </source>
</evidence>
<keyword evidence="8" id="KW-0472">Membrane</keyword>
<keyword evidence="5" id="KW-0808">Transferase</keyword>
<name>A0A9X5GUP4_9FIRM</name>
<proteinExistence type="predicted"/>
<dbReference type="FunFam" id="3.30.565.10:FF:000006">
    <property type="entry name" value="Sensor histidine kinase WalK"/>
    <property type="match status" value="1"/>
</dbReference>
<comment type="caution">
    <text evidence="10">The sequence shown here is derived from an EMBL/GenBank/DDBJ whole genome shotgun (WGS) entry which is preliminary data.</text>
</comment>
<dbReference type="InterPro" id="IPR003594">
    <property type="entry name" value="HATPase_dom"/>
</dbReference>
<dbReference type="SUPFAM" id="SSF55874">
    <property type="entry name" value="ATPase domain of HSP90 chaperone/DNA topoisomerase II/histidine kinase"/>
    <property type="match status" value="1"/>
</dbReference>
<dbReference type="InterPro" id="IPR003661">
    <property type="entry name" value="HisK_dim/P_dom"/>
</dbReference>
<keyword evidence="7" id="KW-0902">Two-component regulatory system</keyword>
<comment type="catalytic activity">
    <reaction evidence="1">
        <text>ATP + protein L-histidine = ADP + protein N-phospho-L-histidine.</text>
        <dbReference type="EC" id="2.7.13.3"/>
    </reaction>
</comment>
<dbReference type="EC" id="2.7.13.3" evidence="3"/>
<protein>
    <recommendedName>
        <fullName evidence="3">histidine kinase</fullName>
        <ecNumber evidence="3">2.7.13.3</ecNumber>
    </recommendedName>
</protein>
<evidence type="ECO:0000256" key="6">
    <source>
        <dbReference type="ARBA" id="ARBA00022777"/>
    </source>
</evidence>
<dbReference type="Gene3D" id="3.30.565.10">
    <property type="entry name" value="Histidine kinase-like ATPase, C-terminal domain"/>
    <property type="match status" value="1"/>
</dbReference>